<dbReference type="PANTHER" id="PTHR11404:SF6">
    <property type="entry name" value="SUPEROXIDE DISMUTASE [MN], MITOCHONDRIAL"/>
    <property type="match status" value="1"/>
</dbReference>
<protein>
    <recommendedName>
        <fullName evidence="2">superoxide dismutase</fullName>
        <ecNumber evidence="2">1.15.1.1</ecNumber>
    </recommendedName>
</protein>
<evidence type="ECO:0000256" key="6">
    <source>
        <dbReference type="ARBA" id="ARBA00049204"/>
    </source>
</evidence>
<feature type="domain" description="Manganese/iron superoxide dismutase N-terminal" evidence="9">
    <location>
        <begin position="11"/>
        <end position="89"/>
    </location>
</feature>
<organism evidence="10">
    <name type="scientific">Rhodotorula glutinis</name>
    <name type="common">Yeast</name>
    <dbReference type="NCBI Taxonomy" id="5535"/>
    <lineage>
        <taxon>Eukaryota</taxon>
        <taxon>Fungi</taxon>
        <taxon>Dikarya</taxon>
        <taxon>Basidiomycota</taxon>
        <taxon>Pucciniomycotina</taxon>
        <taxon>Microbotryomycetes</taxon>
        <taxon>Sporidiobolales</taxon>
        <taxon>Sporidiobolaceae</taxon>
        <taxon>Rhodotorula</taxon>
    </lineage>
</organism>
<dbReference type="AlphaFoldDB" id="Q96UQ8"/>
<feature type="region of interest" description="Disordered" evidence="8">
    <location>
        <begin position="171"/>
        <end position="191"/>
    </location>
</feature>
<name>Q96UQ8_RHOGU</name>
<dbReference type="SUPFAM" id="SSF46609">
    <property type="entry name" value="Fe,Mn superoxide dismutase (SOD), N-terminal domain"/>
    <property type="match status" value="1"/>
</dbReference>
<dbReference type="InterPro" id="IPR036324">
    <property type="entry name" value="Mn/Fe_SOD_N_sf"/>
</dbReference>
<dbReference type="GO" id="GO:0005739">
    <property type="term" value="C:mitochondrion"/>
    <property type="evidence" value="ECO:0007669"/>
    <property type="project" value="TreeGrafter"/>
</dbReference>
<accession>Q96UQ8</accession>
<dbReference type="EMBL" id="AF434197">
    <property type="protein sequence ID" value="AAL30746.1"/>
    <property type="molecule type" value="mRNA"/>
</dbReference>
<proteinExistence type="evidence at transcript level"/>
<evidence type="ECO:0000256" key="2">
    <source>
        <dbReference type="ARBA" id="ARBA00012682"/>
    </source>
</evidence>
<dbReference type="EC" id="1.15.1.1" evidence="2"/>
<sequence length="191" mass="21007">MAAYNKIPAVLPKLPFAYNALEPAISSQIMELHHSKHHATYVANFNKAHEDIQAASQAQDIKKQIALQATVKFNGGGHINHTLFWENLAPQSQGGGQFPSSGKLHDQVQQDFGGLDGFEEGRQRRCPRYPGIWMGLARGTTRRPRTLRLSRPQPGTRFSATFPPSAWTCGSTLTTSTTRSQGLVPRSLSEA</sequence>
<keyword evidence="5" id="KW-0560">Oxidoreductase</keyword>
<evidence type="ECO:0000313" key="10">
    <source>
        <dbReference type="EMBL" id="AAL30746.1"/>
    </source>
</evidence>
<reference evidence="10" key="1">
    <citation type="journal article" date="2003" name="Biochem. J.">
        <title>Cytosolic iron superoxide dismutase is a part of the triacylglycerol biosynthetic complex in oleaginous yeast.</title>
        <authorList>
            <person name="Raychaudhuri S."/>
            <person name="Reddy M.M."/>
            <person name="Rajkumar N.R."/>
            <person name="Rajasekharan R."/>
        </authorList>
    </citation>
    <scope>NUCLEOTIDE SEQUENCE</scope>
</reference>
<evidence type="ECO:0000256" key="4">
    <source>
        <dbReference type="ARBA" id="ARBA00022862"/>
    </source>
</evidence>
<comment type="catalytic activity">
    <reaction evidence="6">
        <text>2 superoxide + 2 H(+) = H2O2 + O2</text>
        <dbReference type="Rhea" id="RHEA:20696"/>
        <dbReference type="ChEBI" id="CHEBI:15378"/>
        <dbReference type="ChEBI" id="CHEBI:15379"/>
        <dbReference type="ChEBI" id="CHEBI:16240"/>
        <dbReference type="ChEBI" id="CHEBI:18421"/>
        <dbReference type="EC" id="1.15.1.1"/>
    </reaction>
</comment>
<evidence type="ECO:0000256" key="5">
    <source>
        <dbReference type="ARBA" id="ARBA00023002"/>
    </source>
</evidence>
<keyword evidence="3 7" id="KW-0479">Metal-binding</keyword>
<evidence type="ECO:0000259" key="9">
    <source>
        <dbReference type="Pfam" id="PF00081"/>
    </source>
</evidence>
<keyword evidence="4" id="KW-0049">Antioxidant</keyword>
<feature type="binding site" evidence="7">
    <location>
        <position position="33"/>
    </location>
    <ligand>
        <name>Mn(2+)</name>
        <dbReference type="ChEBI" id="CHEBI:29035"/>
    </ligand>
</feature>
<dbReference type="Gene3D" id="1.10.287.990">
    <property type="entry name" value="Fe,Mn superoxide dismutase (SOD) domain"/>
    <property type="match status" value="1"/>
</dbReference>
<comment type="similarity">
    <text evidence="1">Belongs to the iron/manganese superoxide dismutase family.</text>
</comment>
<feature type="binding site" evidence="7">
    <location>
        <position position="81"/>
    </location>
    <ligand>
        <name>Mn(2+)</name>
        <dbReference type="ChEBI" id="CHEBI:29035"/>
    </ligand>
</feature>
<evidence type="ECO:0000256" key="8">
    <source>
        <dbReference type="SAM" id="MobiDB-lite"/>
    </source>
</evidence>
<dbReference type="GO" id="GO:0030145">
    <property type="term" value="F:manganese ion binding"/>
    <property type="evidence" value="ECO:0007669"/>
    <property type="project" value="TreeGrafter"/>
</dbReference>
<dbReference type="FunFam" id="1.10.287.990:FF:000001">
    <property type="entry name" value="Superoxide dismutase"/>
    <property type="match status" value="1"/>
</dbReference>
<dbReference type="Pfam" id="PF00081">
    <property type="entry name" value="Sod_Fe_N"/>
    <property type="match status" value="1"/>
</dbReference>
<dbReference type="GO" id="GO:0004784">
    <property type="term" value="F:superoxide dismutase activity"/>
    <property type="evidence" value="ECO:0007669"/>
    <property type="project" value="UniProtKB-EC"/>
</dbReference>
<evidence type="ECO:0000256" key="1">
    <source>
        <dbReference type="ARBA" id="ARBA00008714"/>
    </source>
</evidence>
<dbReference type="InterPro" id="IPR001189">
    <property type="entry name" value="Mn/Fe_SOD"/>
</dbReference>
<dbReference type="InterPro" id="IPR019831">
    <property type="entry name" value="Mn/Fe_SOD_N"/>
</dbReference>
<dbReference type="PANTHER" id="PTHR11404">
    <property type="entry name" value="SUPEROXIDE DISMUTASE 2"/>
    <property type="match status" value="1"/>
</dbReference>
<dbReference type="PIRSF" id="PIRSF000349">
    <property type="entry name" value="SODismutase"/>
    <property type="match status" value="1"/>
</dbReference>
<dbReference type="InterPro" id="IPR050265">
    <property type="entry name" value="Fe/Mn_Superoxide_Dismutase"/>
</dbReference>
<dbReference type="PRINTS" id="PR01703">
    <property type="entry name" value="MNSODISMTASE"/>
</dbReference>
<feature type="compositionally biased region" description="Low complexity" evidence="8">
    <location>
        <begin position="171"/>
        <end position="180"/>
    </location>
</feature>
<evidence type="ECO:0000256" key="7">
    <source>
        <dbReference type="PIRSR" id="PIRSR000349-1"/>
    </source>
</evidence>
<evidence type="ECO:0000256" key="3">
    <source>
        <dbReference type="ARBA" id="ARBA00022723"/>
    </source>
</evidence>